<feature type="compositionally biased region" description="Basic and acidic residues" evidence="2">
    <location>
        <begin position="307"/>
        <end position="317"/>
    </location>
</feature>
<reference evidence="3" key="1">
    <citation type="submission" date="2024-06" db="EMBL/GenBank/DDBJ databases">
        <authorList>
            <person name="Liu X."/>
            <person name="Lenzi L."/>
            <person name="Haldenby T S."/>
            <person name="Uol C."/>
        </authorList>
    </citation>
    <scope>NUCLEOTIDE SEQUENCE</scope>
</reference>
<feature type="compositionally biased region" description="Polar residues" evidence="2">
    <location>
        <begin position="628"/>
        <end position="639"/>
    </location>
</feature>
<feature type="compositionally biased region" description="Polar residues" evidence="2">
    <location>
        <begin position="1"/>
        <end position="15"/>
    </location>
</feature>
<feature type="region of interest" description="Disordered" evidence="2">
    <location>
        <begin position="144"/>
        <end position="166"/>
    </location>
</feature>
<dbReference type="Proteomes" id="UP001497525">
    <property type="component" value="Unassembled WGS sequence"/>
</dbReference>
<keyword evidence="1" id="KW-0175">Coiled coil</keyword>
<evidence type="ECO:0000313" key="3">
    <source>
        <dbReference type="EMBL" id="CAL5135803.1"/>
    </source>
</evidence>
<evidence type="ECO:0000313" key="4">
    <source>
        <dbReference type="Proteomes" id="UP001497525"/>
    </source>
</evidence>
<comment type="caution">
    <text evidence="3">The sequence shown here is derived from an EMBL/GenBank/DDBJ whole genome shotgun (WGS) entry which is preliminary data.</text>
</comment>
<feature type="compositionally biased region" description="Basic and acidic residues" evidence="2">
    <location>
        <begin position="577"/>
        <end position="589"/>
    </location>
</feature>
<dbReference type="AlphaFoldDB" id="A0AAV2TEL2"/>
<evidence type="ECO:0000256" key="2">
    <source>
        <dbReference type="SAM" id="MobiDB-lite"/>
    </source>
</evidence>
<evidence type="ECO:0000256" key="1">
    <source>
        <dbReference type="SAM" id="Coils"/>
    </source>
</evidence>
<feature type="region of interest" description="Disordered" evidence="2">
    <location>
        <begin position="1"/>
        <end position="22"/>
    </location>
</feature>
<feature type="compositionally biased region" description="Basic and acidic residues" evidence="2">
    <location>
        <begin position="485"/>
        <end position="498"/>
    </location>
</feature>
<feature type="coiled-coil region" evidence="1">
    <location>
        <begin position="711"/>
        <end position="741"/>
    </location>
</feature>
<proteinExistence type="predicted"/>
<sequence>MSMNEAIRQQKNEGGSDNDIRNLAHVLAQSAIDDALRDINKEAKSPATDKGKPGNVKLTVVQNSKSLLENLKLSKANSVPSVTTNGGKRVLQEFEQPQASLRKQQSAELEKKFSKDNVQSSVQSSPLLIRSHSISLTQNSPLRARIRGPGVGASSPREPRLSTTRSVDVSIPPLHECEIKETVKKFKKFGSLPLLDLTSFANDEKEPEKDPVKDLEDAQRLTYRAGPDGYVTYCGSTGKVDLLTELDRKLQPLNQSLPTYIPSRVFLRTLNQNILHFYSPRMAPPQPRLDRTWSRRSVRTDSSYRPLRPEERSDLHRVPRLNLPHSPKSYRSVPRANSNSDSRRSIKLRMFSNKSMPIVPRCTKLSLSWWQPLKGGPIDVTSLPQPRPEIVRKMAANQDLREAKIMSAIVSAERTAREDRRRYFEEIRRVSGRSIRRKPPRERRGYADRTVLMEAPGKNSRLQNRNSHLDPECDRNRHEFRKTREHLAKRQASREQARYHRRSEKHRESRIPHAVRTSSNHEGVRRPWESCDTLSRRLLSPDNRRPHRRVMSSSTLEPTEIEKYTYPMRGPTCTDKASSKKTESLKRETPFVQMHSSSNRFKDKAASRPERGPKEGGRVKSLRALGTRKQSLTDYSTRGRSIEPDRSLDRLRNRCHSIDMKVTAVKRPEKNTERGFAIEQKLIPDSVQPPVMLESTGRSHESQFPLSDTRIEALSSANRILRRRLEELQVLQNEREMALRRARVMVDDLLSKQKLQAELIRSSTKKYARTDTSTWSLCPSDTTLSGLETPSTLPNQYQGTPPRFSPSLFTPYVNENEAEQTFSHKISEENFKDYRNDSVHSTALRLPERKNAVNNKTASTHQLLSKLRTDYADLAKSVSRIEKKAKEAALSVRSLMDRGTPREPITSSIPRFYGNGFDETPRSFVDDILVDPSIESRLKKARHTLDLLRSDSAGVSPNSFSDYRISRGRPILTHTDYPTSRIRWASDDSLSPW</sequence>
<feature type="region of interest" description="Disordered" evidence="2">
    <location>
        <begin position="285"/>
        <end position="343"/>
    </location>
</feature>
<feature type="compositionally biased region" description="Basic and acidic residues" evidence="2">
    <location>
        <begin position="600"/>
        <end position="618"/>
    </location>
</feature>
<gene>
    <name evidence="3" type="ORF">CDAUBV1_LOCUS9914</name>
</gene>
<dbReference type="EMBL" id="CAXLJL010000268">
    <property type="protein sequence ID" value="CAL5135803.1"/>
    <property type="molecule type" value="Genomic_DNA"/>
</dbReference>
<accession>A0AAV2TEL2</accession>
<protein>
    <submittedName>
        <fullName evidence="3">Uncharacterized protein</fullName>
    </submittedName>
</protein>
<organism evidence="3 4">
    <name type="scientific">Calicophoron daubneyi</name>
    <name type="common">Rumen fluke</name>
    <name type="synonym">Paramphistomum daubneyi</name>
    <dbReference type="NCBI Taxonomy" id="300641"/>
    <lineage>
        <taxon>Eukaryota</taxon>
        <taxon>Metazoa</taxon>
        <taxon>Spiralia</taxon>
        <taxon>Lophotrochozoa</taxon>
        <taxon>Platyhelminthes</taxon>
        <taxon>Trematoda</taxon>
        <taxon>Digenea</taxon>
        <taxon>Plagiorchiida</taxon>
        <taxon>Pronocephalata</taxon>
        <taxon>Paramphistomoidea</taxon>
        <taxon>Paramphistomidae</taxon>
        <taxon>Calicophoron</taxon>
    </lineage>
</organism>
<feature type="region of interest" description="Disordered" evidence="2">
    <location>
        <begin position="484"/>
        <end position="641"/>
    </location>
</feature>
<name>A0AAV2TEL2_CALDB</name>